<evidence type="ECO:0000313" key="2">
    <source>
        <dbReference type="EMBL" id="KII72145.1"/>
    </source>
</evidence>
<comment type="caution">
    <text evidence="2">The sequence shown here is derived from an EMBL/GenBank/DDBJ whole genome shotgun (WGS) entry which is preliminary data.</text>
</comment>
<accession>A0A0C2N770</accession>
<reference evidence="2 3" key="1">
    <citation type="journal article" date="2014" name="Genome Biol. Evol.">
        <title>The genome of the myxosporean Thelohanellus kitauei shows adaptations to nutrient acquisition within its fish host.</title>
        <authorList>
            <person name="Yang Y."/>
            <person name="Xiong J."/>
            <person name="Zhou Z."/>
            <person name="Huo F."/>
            <person name="Miao W."/>
            <person name="Ran C."/>
            <person name="Liu Y."/>
            <person name="Zhang J."/>
            <person name="Feng J."/>
            <person name="Wang M."/>
            <person name="Wang M."/>
            <person name="Wang L."/>
            <person name="Yao B."/>
        </authorList>
    </citation>
    <scope>NUCLEOTIDE SEQUENCE [LARGE SCALE GENOMIC DNA]</scope>
    <source>
        <strain evidence="2">Wuqing</strain>
    </source>
</reference>
<feature type="signal peptide" evidence="1">
    <location>
        <begin position="1"/>
        <end position="24"/>
    </location>
</feature>
<feature type="chain" id="PRO_5002152824" evidence="1">
    <location>
        <begin position="25"/>
        <end position="199"/>
    </location>
</feature>
<dbReference type="AlphaFoldDB" id="A0A0C2N770"/>
<organism evidence="2 3">
    <name type="scientific">Thelohanellus kitauei</name>
    <name type="common">Myxosporean</name>
    <dbReference type="NCBI Taxonomy" id="669202"/>
    <lineage>
        <taxon>Eukaryota</taxon>
        <taxon>Metazoa</taxon>
        <taxon>Cnidaria</taxon>
        <taxon>Myxozoa</taxon>
        <taxon>Myxosporea</taxon>
        <taxon>Bivalvulida</taxon>
        <taxon>Platysporina</taxon>
        <taxon>Myxobolidae</taxon>
        <taxon>Thelohanellus</taxon>
    </lineage>
</organism>
<gene>
    <name evidence="2" type="ORF">RF11_03764</name>
</gene>
<evidence type="ECO:0000256" key="1">
    <source>
        <dbReference type="SAM" id="SignalP"/>
    </source>
</evidence>
<proteinExistence type="predicted"/>
<protein>
    <submittedName>
        <fullName evidence="2">Uncharacterized protein</fullName>
    </submittedName>
</protein>
<sequence>MWTTSASCLRCICGLNLLPSLTSGCHRHPVPLCKHIQSRLTLYTSLDAMLSAVFSPSGRYYYEREHRTIQQDSYSLIRDIVEDLNDLTRKWQFCTGASKTVVDMKREDLFFACLSHITMKEMQRLGHDDEKSIVEKIRQLEDLILCCLEQAAPVRPPMETPTTTKQITKSSNKWCSCINPYFTMTQNAAASLRDTNLKI</sequence>
<keyword evidence="3" id="KW-1185">Reference proteome</keyword>
<keyword evidence="1" id="KW-0732">Signal</keyword>
<name>A0A0C2N770_THEKT</name>
<dbReference type="Proteomes" id="UP000031668">
    <property type="component" value="Unassembled WGS sequence"/>
</dbReference>
<evidence type="ECO:0000313" key="3">
    <source>
        <dbReference type="Proteomes" id="UP000031668"/>
    </source>
</evidence>
<dbReference type="EMBL" id="JWZT01001373">
    <property type="protein sequence ID" value="KII72145.1"/>
    <property type="molecule type" value="Genomic_DNA"/>
</dbReference>